<gene>
    <name evidence="1" type="ORF">CTI12_AA582610</name>
</gene>
<evidence type="ECO:0000313" key="1">
    <source>
        <dbReference type="EMBL" id="PWA38289.1"/>
    </source>
</evidence>
<comment type="caution">
    <text evidence="1">The sequence shown here is derived from an EMBL/GenBank/DDBJ whole genome shotgun (WGS) entry which is preliminary data.</text>
</comment>
<proteinExistence type="predicted"/>
<evidence type="ECO:0008006" key="3">
    <source>
        <dbReference type="Google" id="ProtNLM"/>
    </source>
</evidence>
<reference evidence="1 2" key="1">
    <citation type="journal article" date="2018" name="Mol. Plant">
        <title>The genome of Artemisia annua provides insight into the evolution of Asteraceae family and artemisinin biosynthesis.</title>
        <authorList>
            <person name="Shen Q."/>
            <person name="Zhang L."/>
            <person name="Liao Z."/>
            <person name="Wang S."/>
            <person name="Yan T."/>
            <person name="Shi P."/>
            <person name="Liu M."/>
            <person name="Fu X."/>
            <person name="Pan Q."/>
            <person name="Wang Y."/>
            <person name="Lv Z."/>
            <person name="Lu X."/>
            <person name="Zhang F."/>
            <person name="Jiang W."/>
            <person name="Ma Y."/>
            <person name="Chen M."/>
            <person name="Hao X."/>
            <person name="Li L."/>
            <person name="Tang Y."/>
            <person name="Lv G."/>
            <person name="Zhou Y."/>
            <person name="Sun X."/>
            <person name="Brodelius P.E."/>
            <person name="Rose J.K.C."/>
            <person name="Tang K."/>
        </authorList>
    </citation>
    <scope>NUCLEOTIDE SEQUENCE [LARGE SCALE GENOMIC DNA]</scope>
    <source>
        <strain evidence="2">cv. Huhao1</strain>
        <tissue evidence="1">Leaf</tissue>
    </source>
</reference>
<dbReference type="Proteomes" id="UP000245207">
    <property type="component" value="Unassembled WGS sequence"/>
</dbReference>
<organism evidence="1 2">
    <name type="scientific">Artemisia annua</name>
    <name type="common">Sweet wormwood</name>
    <dbReference type="NCBI Taxonomy" id="35608"/>
    <lineage>
        <taxon>Eukaryota</taxon>
        <taxon>Viridiplantae</taxon>
        <taxon>Streptophyta</taxon>
        <taxon>Embryophyta</taxon>
        <taxon>Tracheophyta</taxon>
        <taxon>Spermatophyta</taxon>
        <taxon>Magnoliopsida</taxon>
        <taxon>eudicotyledons</taxon>
        <taxon>Gunneridae</taxon>
        <taxon>Pentapetalae</taxon>
        <taxon>asterids</taxon>
        <taxon>campanulids</taxon>
        <taxon>Asterales</taxon>
        <taxon>Asteraceae</taxon>
        <taxon>Asteroideae</taxon>
        <taxon>Anthemideae</taxon>
        <taxon>Artemisiinae</taxon>
        <taxon>Artemisia</taxon>
    </lineage>
</organism>
<dbReference type="EMBL" id="PKPP01015794">
    <property type="protein sequence ID" value="PWA38289.1"/>
    <property type="molecule type" value="Genomic_DNA"/>
</dbReference>
<evidence type="ECO:0000313" key="2">
    <source>
        <dbReference type="Proteomes" id="UP000245207"/>
    </source>
</evidence>
<keyword evidence="2" id="KW-1185">Reference proteome</keyword>
<sequence>MAPRTRRTTTATPSATMTPAEIQQAIVDGINAALAEQAATARNEGAGAQPARNVAPAPRQCTYNDFTACQPMYKRHETVF</sequence>
<name>A0A2U1KNF1_ARTAN</name>
<protein>
    <recommendedName>
        <fullName evidence="3">Reverse transcriptase domain-containing protein</fullName>
    </recommendedName>
</protein>
<dbReference type="AlphaFoldDB" id="A0A2U1KNF1"/>
<accession>A0A2U1KNF1</accession>